<dbReference type="PANTHER" id="PTHR46429:SF1">
    <property type="entry name" value="23S RRNA (GUANOSINE-2'-O-)-METHYLTRANSFERASE RLMB"/>
    <property type="match status" value="1"/>
</dbReference>
<keyword evidence="3" id="KW-0808">Transferase</keyword>
<dbReference type="InterPro" id="IPR029026">
    <property type="entry name" value="tRNA_m1G_MTases_N"/>
</dbReference>
<dbReference type="SUPFAM" id="SSF75217">
    <property type="entry name" value="alpha/beta knot"/>
    <property type="match status" value="1"/>
</dbReference>
<dbReference type="SMART" id="SM00967">
    <property type="entry name" value="SpoU_sub_bind"/>
    <property type="match status" value="1"/>
</dbReference>
<organism evidence="5 6">
    <name type="scientific">Mesomycoplasma lagogenitalium</name>
    <dbReference type="NCBI Taxonomy" id="171286"/>
    <lineage>
        <taxon>Bacteria</taxon>
        <taxon>Bacillati</taxon>
        <taxon>Mycoplasmatota</taxon>
        <taxon>Mycoplasmoidales</taxon>
        <taxon>Metamycoplasmataceae</taxon>
        <taxon>Mesomycoplasma</taxon>
    </lineage>
</organism>
<sequence>MKKYICGKNSVLEAIENKLPIIKIYSSKIREIKIKHNYQLIEVDNNFLNKLTKENHQGFVAEIKNIDFDDPEIIFKDKPQKILILDHIQDPHNFGAIIRTANAFNIKHIVIPKDRSVDLNATVLKVSSGGFVNMKFIKVASISAFITKLKNHSFWVYGSLLNDKAKEINDMHFNYPLAVVLGSESKGISKSVENLCDENFYIKMQGTVQSLNVSVAAGIILFKI</sequence>
<dbReference type="PANTHER" id="PTHR46429">
    <property type="entry name" value="23S RRNA (GUANOSINE-2'-O-)-METHYLTRANSFERASE RLMB"/>
    <property type="match status" value="1"/>
</dbReference>
<dbReference type="InterPro" id="IPR013123">
    <property type="entry name" value="SpoU_subst-bd"/>
</dbReference>
<name>A0ABY8LUG4_9BACT</name>
<evidence type="ECO:0000313" key="6">
    <source>
        <dbReference type="Proteomes" id="UP001179842"/>
    </source>
</evidence>
<dbReference type="InterPro" id="IPR004441">
    <property type="entry name" value="rRNA_MeTrfase_TrmH"/>
</dbReference>
<dbReference type="SUPFAM" id="SSF55315">
    <property type="entry name" value="L30e-like"/>
    <property type="match status" value="1"/>
</dbReference>
<feature type="domain" description="RNA 2-O ribose methyltransferase substrate binding" evidence="4">
    <location>
        <begin position="4"/>
        <end position="69"/>
    </location>
</feature>
<gene>
    <name evidence="5" type="primary">rlmB</name>
    <name evidence="5" type="ORF">QEG99_01120</name>
</gene>
<dbReference type="RefSeq" id="WP_280102172.1">
    <property type="nucleotide sequence ID" value="NZ_CP122979.1"/>
</dbReference>
<evidence type="ECO:0000259" key="4">
    <source>
        <dbReference type="SMART" id="SM00967"/>
    </source>
</evidence>
<dbReference type="Gene3D" id="3.40.1280.10">
    <property type="match status" value="1"/>
</dbReference>
<comment type="similarity">
    <text evidence="1">Belongs to the class IV-like SAM-binding methyltransferase superfamily. RNA methyltransferase TrmH family.</text>
</comment>
<evidence type="ECO:0000313" key="5">
    <source>
        <dbReference type="EMBL" id="WGI36869.1"/>
    </source>
</evidence>
<protein>
    <submittedName>
        <fullName evidence="5">23S rRNA (Guanosine(2251)-2'-O)-methyltransferase RlmB</fullName>
    </submittedName>
</protein>
<accession>A0ABY8LUG4</accession>
<dbReference type="EMBL" id="CP122979">
    <property type="protein sequence ID" value="WGI36869.1"/>
    <property type="molecule type" value="Genomic_DNA"/>
</dbReference>
<dbReference type="Proteomes" id="UP001179842">
    <property type="component" value="Chromosome"/>
</dbReference>
<dbReference type="InterPro" id="IPR001537">
    <property type="entry name" value="SpoU_MeTrfase"/>
</dbReference>
<evidence type="ECO:0000256" key="3">
    <source>
        <dbReference type="ARBA" id="ARBA00022679"/>
    </source>
</evidence>
<evidence type="ECO:0000256" key="2">
    <source>
        <dbReference type="ARBA" id="ARBA00022603"/>
    </source>
</evidence>
<dbReference type="Pfam" id="PF00588">
    <property type="entry name" value="SpoU_methylase"/>
    <property type="match status" value="1"/>
</dbReference>
<keyword evidence="2" id="KW-0489">Methyltransferase</keyword>
<keyword evidence="6" id="KW-1185">Reference proteome</keyword>
<dbReference type="Pfam" id="PF08032">
    <property type="entry name" value="SpoU_sub_bind"/>
    <property type="match status" value="1"/>
</dbReference>
<dbReference type="InterPro" id="IPR029028">
    <property type="entry name" value="Alpha/beta_knot_MTases"/>
</dbReference>
<dbReference type="NCBIfam" id="TIGR00186">
    <property type="entry name" value="rRNA_methyl_3"/>
    <property type="match status" value="1"/>
</dbReference>
<proteinExistence type="inferred from homology"/>
<reference evidence="5" key="1">
    <citation type="submission" date="2023-04" db="EMBL/GenBank/DDBJ databases">
        <title>Completed genome of Mycoplasma lagogenitalium type strain 12MS.</title>
        <authorList>
            <person name="Spergser J."/>
        </authorList>
    </citation>
    <scope>NUCLEOTIDE SEQUENCE</scope>
    <source>
        <strain evidence="5">12MS</strain>
    </source>
</reference>
<evidence type="ECO:0000256" key="1">
    <source>
        <dbReference type="ARBA" id="ARBA00007228"/>
    </source>
</evidence>
<dbReference type="InterPro" id="IPR029064">
    <property type="entry name" value="Ribosomal_eL30-like_sf"/>
</dbReference>
<dbReference type="CDD" id="cd18103">
    <property type="entry name" value="SpoU-like_RlmB"/>
    <property type="match status" value="1"/>
</dbReference>